<name>A0ACB9SSE1_HOLOL</name>
<proteinExistence type="predicted"/>
<keyword evidence="2" id="KW-1185">Reference proteome</keyword>
<dbReference type="Proteomes" id="UP001056778">
    <property type="component" value="Chromosome 8"/>
</dbReference>
<comment type="caution">
    <text evidence="1">The sequence shown here is derived from an EMBL/GenBank/DDBJ whole genome shotgun (WGS) entry which is preliminary data.</text>
</comment>
<sequence>MQIYFSFVQEFVADPLDGTSLLLDLLRVIQLSQSSNGGAGGTGTVGKLPLSLQRRALLDELSCLQCLMFCSIRYNETIRKMSTLSAGLFTLSVCIMSNVTKSRIIALQLLMKICQLSEAGHSAVSEALSTLRLRFGEPVRFRFLIGMLISAGGQGELLATGLNFLNAFLDHCGNTQKRLYIQAELFQAGLDIEAIKQNVSLNSPSADKIFKELDRWEKNHIDVENLSTRLETLERENDSLRDKVILLERKIQILQEEKGILISLEQCLKERCSELQDEVISLKSVKIVNSASTNSEKRDRSSPAEDEGISSSERSLTPEEDLQRESSIYEIYSVQSETLPIEKKAAQTKANNKQLTKEEEATIEEVIQELNNIINNAESQVYKEKDEDVKKEQERIRIEEAQVRSKLQLKNTTSFGDDYLADYESEIIPTNLHPQPPRKTRSMVHLYVPSEDYDCPKEIFFENETAFSSEQGSDSLLSASKCLPKFNRNSKLRLEIEHHKSPIKRKQKSVDSVRKTESFKYQNTTEVQMNISNELSRKLDFEVSQDKTLQRSSSQVCANRLKSKSLDRIDDGLDAMVDIVLTDTDKGPLRTNKSDSGNLTSLTRSASNLLVNTKISKCLSQQNLERNKMFLPNHKFQHSPPDVHYYFPRVQEKRHISTSFLVKRPNAGLYSGQMITNKTKKTEYFASIGSKNSSNKVTDMPSGLY</sequence>
<gene>
    <name evidence="1" type="ORF">MML48_8g00009835</name>
</gene>
<evidence type="ECO:0000313" key="2">
    <source>
        <dbReference type="Proteomes" id="UP001056778"/>
    </source>
</evidence>
<protein>
    <submittedName>
        <fullName evidence="1">Formin-like protein</fullName>
    </submittedName>
</protein>
<dbReference type="EMBL" id="CM043022">
    <property type="protein sequence ID" value="KAI4456662.1"/>
    <property type="molecule type" value="Genomic_DNA"/>
</dbReference>
<reference evidence="1" key="1">
    <citation type="submission" date="2022-04" db="EMBL/GenBank/DDBJ databases">
        <title>Chromosome-scale genome assembly of Holotrichia oblita Faldermann.</title>
        <authorList>
            <person name="Rongchong L."/>
        </authorList>
    </citation>
    <scope>NUCLEOTIDE SEQUENCE</scope>
    <source>
        <strain evidence="1">81SQS9</strain>
    </source>
</reference>
<evidence type="ECO:0000313" key="1">
    <source>
        <dbReference type="EMBL" id="KAI4456662.1"/>
    </source>
</evidence>
<accession>A0ACB9SSE1</accession>
<organism evidence="1 2">
    <name type="scientific">Holotrichia oblita</name>
    <name type="common">Chafer beetle</name>
    <dbReference type="NCBI Taxonomy" id="644536"/>
    <lineage>
        <taxon>Eukaryota</taxon>
        <taxon>Metazoa</taxon>
        <taxon>Ecdysozoa</taxon>
        <taxon>Arthropoda</taxon>
        <taxon>Hexapoda</taxon>
        <taxon>Insecta</taxon>
        <taxon>Pterygota</taxon>
        <taxon>Neoptera</taxon>
        <taxon>Endopterygota</taxon>
        <taxon>Coleoptera</taxon>
        <taxon>Polyphaga</taxon>
        <taxon>Scarabaeiformia</taxon>
        <taxon>Scarabaeidae</taxon>
        <taxon>Melolonthinae</taxon>
        <taxon>Holotrichia</taxon>
    </lineage>
</organism>